<proteinExistence type="predicted"/>
<feature type="transmembrane region" description="Helical" evidence="1">
    <location>
        <begin position="165"/>
        <end position="184"/>
    </location>
</feature>
<comment type="caution">
    <text evidence="2">The sequence shown here is derived from an EMBL/GenBank/DDBJ whole genome shotgun (WGS) entry which is preliminary data.</text>
</comment>
<evidence type="ECO:0000256" key="1">
    <source>
        <dbReference type="SAM" id="Phobius"/>
    </source>
</evidence>
<feature type="transmembrane region" description="Helical" evidence="1">
    <location>
        <begin position="191"/>
        <end position="208"/>
    </location>
</feature>
<accession>A0A7X6DKT9</accession>
<keyword evidence="3" id="KW-1185">Reference proteome</keyword>
<name>A0A7X6DKT9_9BURK</name>
<dbReference type="PANTHER" id="PTHR34368:SF1">
    <property type="entry name" value="OS01G0962200 PROTEIN"/>
    <property type="match status" value="1"/>
</dbReference>
<feature type="transmembrane region" description="Helical" evidence="1">
    <location>
        <begin position="85"/>
        <end position="105"/>
    </location>
</feature>
<sequence>MPSNLSSRETTLLIAALALAAFAIWGPFTPQPAGYHDFADRRAMLDVPFALDVLSSLAFAAAGLAGLRVLAALPPRTVTNMQRAMAALFFAGLLLTAAASAWYHWDPDNASLAVDRTATAMACAGLLGFAVATHVSERAAAATGLALLALGPVAVRTWLATGDLLPWTTLQAGGMALLVWLGLLRRRFGAPDVHWAAVILALVGAKLLEMADHDVHQLTDGLLAGHALQHAAAAAAAWPVVAALAALRPQRERRAFATLTRVSSHPG</sequence>
<feature type="transmembrane region" description="Helical" evidence="1">
    <location>
        <begin position="12"/>
        <end position="29"/>
    </location>
</feature>
<protein>
    <recommendedName>
        <fullName evidence="4">Ceramidase</fullName>
    </recommendedName>
</protein>
<dbReference type="Proteomes" id="UP000521868">
    <property type="component" value="Unassembled WGS sequence"/>
</dbReference>
<dbReference type="EMBL" id="VTOX01000014">
    <property type="protein sequence ID" value="NKE68985.1"/>
    <property type="molecule type" value="Genomic_DNA"/>
</dbReference>
<dbReference type="RefSeq" id="WP_168110124.1">
    <property type="nucleotide sequence ID" value="NZ_VTOX01000014.1"/>
</dbReference>
<feature type="transmembrane region" description="Helical" evidence="1">
    <location>
        <begin position="49"/>
        <end position="73"/>
    </location>
</feature>
<keyword evidence="1" id="KW-1133">Transmembrane helix</keyword>
<gene>
    <name evidence="2" type="ORF">RAMLITH_24540</name>
</gene>
<dbReference type="PANTHER" id="PTHR34368">
    <property type="entry name" value="OS01G0962200 PROTEIN"/>
    <property type="match status" value="1"/>
</dbReference>
<keyword evidence="1" id="KW-0472">Membrane</keyword>
<feature type="transmembrane region" description="Helical" evidence="1">
    <location>
        <begin position="142"/>
        <end position="159"/>
    </location>
</feature>
<feature type="transmembrane region" description="Helical" evidence="1">
    <location>
        <begin position="228"/>
        <end position="247"/>
    </location>
</feature>
<evidence type="ECO:0008006" key="4">
    <source>
        <dbReference type="Google" id="ProtNLM"/>
    </source>
</evidence>
<dbReference type="AlphaFoldDB" id="A0A7X6DKT9"/>
<reference evidence="2 3" key="1">
    <citation type="journal article" date="2020" name="Nature">
        <title>Bacterial chemolithoautotrophy via manganese oxidation.</title>
        <authorList>
            <person name="Yu H."/>
            <person name="Leadbetter J.R."/>
        </authorList>
    </citation>
    <scope>NUCLEOTIDE SEQUENCE [LARGE SCALE GENOMIC DNA]</scope>
    <source>
        <strain evidence="2 3">RBP-1</strain>
    </source>
</reference>
<feature type="transmembrane region" description="Helical" evidence="1">
    <location>
        <begin position="117"/>
        <end position="135"/>
    </location>
</feature>
<evidence type="ECO:0000313" key="3">
    <source>
        <dbReference type="Proteomes" id="UP000521868"/>
    </source>
</evidence>
<organism evidence="2 3">
    <name type="scientific">Ramlibacter lithotrophicus</name>
    <dbReference type="NCBI Taxonomy" id="2606681"/>
    <lineage>
        <taxon>Bacteria</taxon>
        <taxon>Pseudomonadati</taxon>
        <taxon>Pseudomonadota</taxon>
        <taxon>Betaproteobacteria</taxon>
        <taxon>Burkholderiales</taxon>
        <taxon>Comamonadaceae</taxon>
        <taxon>Ramlibacter</taxon>
    </lineage>
</organism>
<keyword evidence="1" id="KW-0812">Transmembrane</keyword>
<evidence type="ECO:0000313" key="2">
    <source>
        <dbReference type="EMBL" id="NKE68985.1"/>
    </source>
</evidence>